<proteinExistence type="predicted"/>
<sequence length="60" mass="6335">MTASVTAVQAQGCSVCTKTAQGLDDKSAKGLNGGIVYLAFLPLGIMGTLAYLWWRSNRSL</sequence>
<organism evidence="2 3">
    <name type="scientific">Flavipsychrobacter stenotrophus</name>
    <dbReference type="NCBI Taxonomy" id="2077091"/>
    <lineage>
        <taxon>Bacteria</taxon>
        <taxon>Pseudomonadati</taxon>
        <taxon>Bacteroidota</taxon>
        <taxon>Chitinophagia</taxon>
        <taxon>Chitinophagales</taxon>
        <taxon>Chitinophagaceae</taxon>
        <taxon>Flavipsychrobacter</taxon>
    </lineage>
</organism>
<keyword evidence="1" id="KW-0812">Transmembrane</keyword>
<keyword evidence="1" id="KW-0472">Membrane</keyword>
<accession>A0A2S7T2N6</accession>
<feature type="transmembrane region" description="Helical" evidence="1">
    <location>
        <begin position="35"/>
        <end position="54"/>
    </location>
</feature>
<protein>
    <submittedName>
        <fullName evidence="2">Uncharacterized protein</fullName>
    </submittedName>
</protein>
<evidence type="ECO:0000256" key="1">
    <source>
        <dbReference type="SAM" id="Phobius"/>
    </source>
</evidence>
<evidence type="ECO:0000313" key="3">
    <source>
        <dbReference type="Proteomes" id="UP000239872"/>
    </source>
</evidence>
<dbReference type="EMBL" id="PPSL01000001">
    <property type="protein sequence ID" value="PQJ13141.1"/>
    <property type="molecule type" value="Genomic_DNA"/>
</dbReference>
<reference evidence="2 3" key="1">
    <citation type="submission" date="2018-01" db="EMBL/GenBank/DDBJ databases">
        <title>A novel member of the phylum Bacteroidetes isolated from glacier ice.</title>
        <authorList>
            <person name="Liu Q."/>
            <person name="Xin Y.-H."/>
        </authorList>
    </citation>
    <scope>NUCLEOTIDE SEQUENCE [LARGE SCALE GENOMIC DNA]</scope>
    <source>
        <strain evidence="2 3">RB1R16</strain>
    </source>
</reference>
<comment type="caution">
    <text evidence="2">The sequence shown here is derived from an EMBL/GenBank/DDBJ whole genome shotgun (WGS) entry which is preliminary data.</text>
</comment>
<name>A0A2S7T2N6_9BACT</name>
<keyword evidence="3" id="KW-1185">Reference proteome</keyword>
<dbReference type="AlphaFoldDB" id="A0A2S7T2N6"/>
<evidence type="ECO:0000313" key="2">
    <source>
        <dbReference type="EMBL" id="PQJ13141.1"/>
    </source>
</evidence>
<dbReference type="OrthoDB" id="678747at2"/>
<gene>
    <name evidence="2" type="ORF">CJD36_001355</name>
</gene>
<dbReference type="Proteomes" id="UP000239872">
    <property type="component" value="Unassembled WGS sequence"/>
</dbReference>
<keyword evidence="1" id="KW-1133">Transmembrane helix</keyword>